<proteinExistence type="predicted"/>
<sequence>MTSPSSSGDAFTRVSAALLAVWPTVASAAEGLTRAETGRVLDECGSDYRPLVLLLLDIGQRVRPALTGVPIQSGPSWPHVRAPLVHQLVSTRYLQPDVARWAVDVWGRAMGIAPVPEPPVVEFGLDTAGAARSVARPPGADRQAVASSAGRSAAPGVSPRPPVPQPPVLSPQQIPAAMKGVPSWAGGPVSFGVGQRPNAAGLAALANTGRVVVRGTVPPGPRFHPAERRAAVVLLVLLVIVTVGLMKSFRGRPDVPAPVGALELSGVAAVDSVQPQTPQTVAAPEASGEAAVPAVAAMVVAPSPLDSATRLLAARGAIRDAGVGGRYLVTQRVRDVSGSESCDAVAGALAGGRETEERVSHVPGSATFTLVTRGVTGTLDSDGLFISEPRAGTTNNVTWQFRMRGRFGPDGFTGESITHTDAILRWGKRQTCVVTADLSGQRLSN</sequence>
<reference evidence="2 3" key="1">
    <citation type="journal article" date="2014" name="Proc. Natl. Acad. Sci. U.S.A.">
        <title>Functional type 2 photosynthetic reaction centers found in the rare bacterial phylum Gemmatimonadetes.</title>
        <authorList>
            <person name="Zeng Y."/>
            <person name="Feng F."/>
            <person name="Medova H."/>
            <person name="Dean J."/>
            <person name="Koblizek M."/>
        </authorList>
    </citation>
    <scope>NUCLEOTIDE SEQUENCE [LARGE SCALE GENOMIC DNA]</scope>
    <source>
        <strain evidence="2 3">AP64</strain>
    </source>
</reference>
<evidence type="ECO:0000313" key="3">
    <source>
        <dbReference type="Proteomes" id="UP000076404"/>
    </source>
</evidence>
<dbReference type="OrthoDB" id="4412570at2"/>
<dbReference type="STRING" id="1379270.GEMMAAP_06460"/>
<feature type="region of interest" description="Disordered" evidence="1">
    <location>
        <begin position="133"/>
        <end position="172"/>
    </location>
</feature>
<dbReference type="EMBL" id="CP011454">
    <property type="protein sequence ID" value="AMW04583.1"/>
    <property type="molecule type" value="Genomic_DNA"/>
</dbReference>
<gene>
    <name evidence="2" type="ORF">GEMMAAP_06460</name>
</gene>
<accession>A0A143BJ08</accession>
<dbReference type="Proteomes" id="UP000076404">
    <property type="component" value="Chromosome"/>
</dbReference>
<name>A0A143BJ08_9BACT</name>
<feature type="compositionally biased region" description="Pro residues" evidence="1">
    <location>
        <begin position="158"/>
        <end position="169"/>
    </location>
</feature>
<evidence type="ECO:0000256" key="1">
    <source>
        <dbReference type="SAM" id="MobiDB-lite"/>
    </source>
</evidence>
<dbReference type="AlphaFoldDB" id="A0A143BJ08"/>
<organism evidence="2 3">
    <name type="scientific">Gemmatimonas phototrophica</name>
    <dbReference type="NCBI Taxonomy" id="1379270"/>
    <lineage>
        <taxon>Bacteria</taxon>
        <taxon>Pseudomonadati</taxon>
        <taxon>Gemmatimonadota</taxon>
        <taxon>Gemmatimonadia</taxon>
        <taxon>Gemmatimonadales</taxon>
        <taxon>Gemmatimonadaceae</taxon>
        <taxon>Gemmatimonas</taxon>
    </lineage>
</organism>
<protein>
    <submittedName>
        <fullName evidence="2">Uncharacterized protein</fullName>
    </submittedName>
</protein>
<reference evidence="2 3" key="2">
    <citation type="journal article" date="2016" name="Environ. Microbiol. Rep.">
        <title>Metagenomic evidence for the presence of phototrophic Gemmatimonadetes bacteria in diverse environments.</title>
        <authorList>
            <person name="Zeng Y."/>
            <person name="Baumbach J."/>
            <person name="Barbosa E.G."/>
            <person name="Azevedo V."/>
            <person name="Zhang C."/>
            <person name="Koblizek M."/>
        </authorList>
    </citation>
    <scope>NUCLEOTIDE SEQUENCE [LARGE SCALE GENOMIC DNA]</scope>
    <source>
        <strain evidence="2 3">AP64</strain>
    </source>
</reference>
<evidence type="ECO:0000313" key="2">
    <source>
        <dbReference type="EMBL" id="AMW04583.1"/>
    </source>
</evidence>
<dbReference type="KEGG" id="gph:GEMMAAP_06460"/>
<keyword evidence="3" id="KW-1185">Reference proteome</keyword>
<dbReference type="RefSeq" id="WP_026850324.1">
    <property type="nucleotide sequence ID" value="NZ_CP011454.1"/>
</dbReference>